<keyword evidence="2" id="KW-1185">Reference proteome</keyword>
<evidence type="ECO:0000313" key="1">
    <source>
        <dbReference type="EMBL" id="MFA0810924.1"/>
    </source>
</evidence>
<dbReference type="InterPro" id="IPR058248">
    <property type="entry name" value="Lxx211020-like"/>
</dbReference>
<evidence type="ECO:0000313" key="2">
    <source>
        <dbReference type="Proteomes" id="UP001569428"/>
    </source>
</evidence>
<reference evidence="1 2" key="1">
    <citation type="submission" date="2024-08" db="EMBL/GenBank/DDBJ databases">
        <authorList>
            <person name="Ishaq N."/>
        </authorList>
    </citation>
    <scope>NUCLEOTIDE SEQUENCE [LARGE SCALE GENOMIC DNA]</scope>
    <source>
        <strain evidence="1 2">DSM 18651</strain>
    </source>
</reference>
<dbReference type="InterPro" id="IPR007410">
    <property type="entry name" value="LpqE-like"/>
</dbReference>
<dbReference type="PANTHER" id="PTHR36302">
    <property type="entry name" value="BLR7088 PROTEIN"/>
    <property type="match status" value="1"/>
</dbReference>
<gene>
    <name evidence="1" type="ORF">ACCI49_08310</name>
</gene>
<sequence>MKKPVLFIWILTVSALLSVGKVYANAPSLEVEGYARETPPGAPMSAVYLSLHNLGEQKRLLAAVELPGNQEAEADLHTTEYREGISRMRPLKQVAIAAGERLQMAPGGVHLMIRGLRLRAGDSLPLRLVFTDGFSLEIQVPVVGRDKTGKDHHHHHG</sequence>
<dbReference type="EMBL" id="JBGMEK010000013">
    <property type="protein sequence ID" value="MFA0810924.1"/>
    <property type="molecule type" value="Genomic_DNA"/>
</dbReference>
<dbReference type="RefSeq" id="WP_371838495.1">
    <property type="nucleotide sequence ID" value="NZ_JBGMEK010000013.1"/>
</dbReference>
<organism evidence="1 2">
    <name type="scientific">Microbulbifer epialgicus</name>
    <dbReference type="NCBI Taxonomy" id="393907"/>
    <lineage>
        <taxon>Bacteria</taxon>
        <taxon>Pseudomonadati</taxon>
        <taxon>Pseudomonadota</taxon>
        <taxon>Gammaproteobacteria</taxon>
        <taxon>Cellvibrionales</taxon>
        <taxon>Microbulbiferaceae</taxon>
        <taxon>Microbulbifer</taxon>
    </lineage>
</organism>
<dbReference type="PANTHER" id="PTHR36302:SF1">
    <property type="entry name" value="COPPER CHAPERONE PCU(A)C"/>
    <property type="match status" value="1"/>
</dbReference>
<dbReference type="Pfam" id="PF04314">
    <property type="entry name" value="PCuAC"/>
    <property type="match status" value="1"/>
</dbReference>
<dbReference type="Proteomes" id="UP001569428">
    <property type="component" value="Unassembled WGS sequence"/>
</dbReference>
<proteinExistence type="predicted"/>
<name>A0ABV4NYY3_9GAMM</name>
<comment type="caution">
    <text evidence="1">The sequence shown here is derived from an EMBL/GenBank/DDBJ whole genome shotgun (WGS) entry which is preliminary data.</text>
</comment>
<dbReference type="SUPFAM" id="SSF110087">
    <property type="entry name" value="DR1885-like metal-binding protein"/>
    <property type="match status" value="1"/>
</dbReference>
<protein>
    <submittedName>
        <fullName evidence="1">Copper chaperone PCu(A)C</fullName>
    </submittedName>
</protein>
<dbReference type="Gene3D" id="2.60.40.1890">
    <property type="entry name" value="PCu(A)C copper chaperone"/>
    <property type="match status" value="1"/>
</dbReference>
<dbReference type="InterPro" id="IPR036182">
    <property type="entry name" value="PCuAC_sf"/>
</dbReference>
<accession>A0ABV4NYY3</accession>